<dbReference type="EMBL" id="JBHFNT010000086">
    <property type="protein sequence ID" value="MFB2835060.1"/>
    <property type="molecule type" value="Genomic_DNA"/>
</dbReference>
<evidence type="ECO:0000313" key="1">
    <source>
        <dbReference type="EMBL" id="MFB2835060.1"/>
    </source>
</evidence>
<sequence length="72" mass="8408">MEEDPDVSYYNGEKMIAPKDNLTVEEKLRLLDTHPFFTGRCPNCEMPFPKTEKLPKKFICSHCGWEDDLLSK</sequence>
<reference evidence="1 2" key="1">
    <citation type="submission" date="2024-09" db="EMBL/GenBank/DDBJ databases">
        <title>Floridaenema gen nov. (Aerosakkonemataceae, Aerosakkonematales ord. nov., Cyanobacteria) from benthic tropical and subtropical fresh waters, with the description of four new species.</title>
        <authorList>
            <person name="Moretto J.A."/>
            <person name="Berthold D.E."/>
            <person name="Lefler F.W."/>
            <person name="Huang I.-S."/>
            <person name="Laughinghouse H. IV."/>
        </authorList>
    </citation>
    <scope>NUCLEOTIDE SEQUENCE [LARGE SCALE GENOMIC DNA]</scope>
    <source>
        <strain evidence="1 2">BLCC-F167</strain>
    </source>
</reference>
<evidence type="ECO:0000313" key="2">
    <source>
        <dbReference type="Proteomes" id="UP001576780"/>
    </source>
</evidence>
<name>A0ABV4WJ17_9CYAN</name>
<organism evidence="1 2">
    <name type="scientific">Floridaenema evergladense BLCC-F167</name>
    <dbReference type="NCBI Taxonomy" id="3153639"/>
    <lineage>
        <taxon>Bacteria</taxon>
        <taxon>Bacillati</taxon>
        <taxon>Cyanobacteriota</taxon>
        <taxon>Cyanophyceae</taxon>
        <taxon>Oscillatoriophycideae</taxon>
        <taxon>Aerosakkonematales</taxon>
        <taxon>Aerosakkonemataceae</taxon>
        <taxon>Floridanema</taxon>
        <taxon>Floridanema evergladense</taxon>
    </lineage>
</organism>
<accession>A0ABV4WJ17</accession>
<proteinExistence type="predicted"/>
<comment type="caution">
    <text evidence="1">The sequence shown here is derived from an EMBL/GenBank/DDBJ whole genome shotgun (WGS) entry which is preliminary data.</text>
</comment>
<gene>
    <name evidence="1" type="ORF">ACE1CA_11055</name>
</gene>
<dbReference type="Proteomes" id="UP001576780">
    <property type="component" value="Unassembled WGS sequence"/>
</dbReference>
<keyword evidence="2" id="KW-1185">Reference proteome</keyword>
<dbReference type="RefSeq" id="WP_413277485.1">
    <property type="nucleotide sequence ID" value="NZ_JBHFNT010000086.1"/>
</dbReference>
<protein>
    <submittedName>
        <fullName evidence="1">Uncharacterized protein</fullName>
    </submittedName>
</protein>